<evidence type="ECO:0000256" key="1">
    <source>
        <dbReference type="ARBA" id="ARBA00004394"/>
    </source>
</evidence>
<dbReference type="AlphaFoldDB" id="A0AAW1P378"/>
<dbReference type="EMBL" id="JALJOQ010000067">
    <property type="protein sequence ID" value="KAK9802782.1"/>
    <property type="molecule type" value="Genomic_DNA"/>
</dbReference>
<comment type="caution">
    <text evidence="12">The sequence shown here is derived from an EMBL/GenBank/DDBJ whole genome shotgun (WGS) entry which is preliminary data.</text>
</comment>
<dbReference type="Gene3D" id="1.20.5.110">
    <property type="match status" value="1"/>
</dbReference>
<keyword evidence="13" id="KW-1185">Reference proteome</keyword>
<feature type="transmembrane region" description="Helical" evidence="10">
    <location>
        <begin position="91"/>
        <end position="110"/>
    </location>
</feature>
<keyword evidence="2" id="KW-0813">Transport</keyword>
<dbReference type="GO" id="GO:0000139">
    <property type="term" value="C:Golgi membrane"/>
    <property type="evidence" value="ECO:0007669"/>
    <property type="project" value="UniProtKB-SubCell"/>
</dbReference>
<evidence type="ECO:0000256" key="4">
    <source>
        <dbReference type="ARBA" id="ARBA00022927"/>
    </source>
</evidence>
<comment type="subcellular location">
    <subcellularLocation>
        <location evidence="8">Endomembrane system</location>
        <topology evidence="8">Single-pass type IV membrane protein</topology>
    </subcellularLocation>
    <subcellularLocation>
        <location evidence="1">Golgi apparatus membrane</location>
    </subcellularLocation>
</comment>
<name>A0AAW1P378_9CHLO</name>
<dbReference type="CDD" id="cd15853">
    <property type="entry name" value="SNARE_Bet1"/>
    <property type="match status" value="1"/>
</dbReference>
<reference evidence="12 13" key="1">
    <citation type="journal article" date="2024" name="Nat. Commun.">
        <title>Phylogenomics reveals the evolutionary origins of lichenization in chlorophyte algae.</title>
        <authorList>
            <person name="Puginier C."/>
            <person name="Libourel C."/>
            <person name="Otte J."/>
            <person name="Skaloud P."/>
            <person name="Haon M."/>
            <person name="Grisel S."/>
            <person name="Petersen M."/>
            <person name="Berrin J.G."/>
            <person name="Delaux P.M."/>
            <person name="Dal Grande F."/>
            <person name="Keller J."/>
        </authorList>
    </citation>
    <scope>NUCLEOTIDE SEQUENCE [LARGE SCALE GENOMIC DNA]</scope>
    <source>
        <strain evidence="12 13">SAG 2036</strain>
    </source>
</reference>
<dbReference type="InterPro" id="IPR000727">
    <property type="entry name" value="T_SNARE_dom"/>
</dbReference>
<keyword evidence="7 10" id="KW-0472">Membrane</keyword>
<proteinExistence type="predicted"/>
<keyword evidence="6" id="KW-0333">Golgi apparatus</keyword>
<dbReference type="SMART" id="SM00397">
    <property type="entry name" value="t_SNARE"/>
    <property type="match status" value="1"/>
</dbReference>
<feature type="domain" description="T-SNARE coiled-coil homology" evidence="11">
    <location>
        <begin position="21"/>
        <end position="83"/>
    </location>
</feature>
<organism evidence="12 13">
    <name type="scientific">Symbiochloris irregularis</name>
    <dbReference type="NCBI Taxonomy" id="706552"/>
    <lineage>
        <taxon>Eukaryota</taxon>
        <taxon>Viridiplantae</taxon>
        <taxon>Chlorophyta</taxon>
        <taxon>core chlorophytes</taxon>
        <taxon>Trebouxiophyceae</taxon>
        <taxon>Trebouxiales</taxon>
        <taxon>Trebouxiaceae</taxon>
        <taxon>Symbiochloris</taxon>
    </lineage>
</organism>
<evidence type="ECO:0000256" key="10">
    <source>
        <dbReference type="SAM" id="Phobius"/>
    </source>
</evidence>
<dbReference type="InterPro" id="IPR039899">
    <property type="entry name" value="BET1_SNARE"/>
</dbReference>
<evidence type="ECO:0000313" key="13">
    <source>
        <dbReference type="Proteomes" id="UP001465755"/>
    </source>
</evidence>
<evidence type="ECO:0000256" key="3">
    <source>
        <dbReference type="ARBA" id="ARBA00022692"/>
    </source>
</evidence>
<evidence type="ECO:0000259" key="11">
    <source>
        <dbReference type="PROSITE" id="PS50192"/>
    </source>
</evidence>
<evidence type="ECO:0000256" key="7">
    <source>
        <dbReference type="ARBA" id="ARBA00023136"/>
    </source>
</evidence>
<evidence type="ECO:0000313" key="12">
    <source>
        <dbReference type="EMBL" id="KAK9802782.1"/>
    </source>
</evidence>
<keyword evidence="4" id="KW-0653">Protein transport</keyword>
<feature type="region of interest" description="Disordered" evidence="9">
    <location>
        <begin position="1"/>
        <end position="26"/>
    </location>
</feature>
<keyword evidence="3 10" id="KW-0812">Transmembrane</keyword>
<dbReference type="Proteomes" id="UP001465755">
    <property type="component" value="Unassembled WGS sequence"/>
</dbReference>
<evidence type="ECO:0000256" key="2">
    <source>
        <dbReference type="ARBA" id="ARBA00022448"/>
    </source>
</evidence>
<gene>
    <name evidence="12" type="ORF">WJX73_002855</name>
</gene>
<dbReference type="SUPFAM" id="SSF58038">
    <property type="entry name" value="SNARE fusion complex"/>
    <property type="match status" value="1"/>
</dbReference>
<evidence type="ECO:0000256" key="6">
    <source>
        <dbReference type="ARBA" id="ARBA00023034"/>
    </source>
</evidence>
<evidence type="ECO:0000256" key="5">
    <source>
        <dbReference type="ARBA" id="ARBA00022989"/>
    </source>
</evidence>
<keyword evidence="5 10" id="KW-1133">Transmembrane helix</keyword>
<dbReference type="PROSITE" id="PS50192">
    <property type="entry name" value="T_SNARE"/>
    <property type="match status" value="1"/>
</dbReference>
<evidence type="ECO:0000256" key="8">
    <source>
        <dbReference type="ARBA" id="ARBA00046280"/>
    </source>
</evidence>
<dbReference type="GO" id="GO:0015031">
    <property type="term" value="P:protein transport"/>
    <property type="evidence" value="ECO:0007669"/>
    <property type="project" value="UniProtKB-KW"/>
</dbReference>
<accession>A0AAW1P378</accession>
<protein>
    <recommendedName>
        <fullName evidence="11">t-SNARE coiled-coil homology domain-containing protein</fullName>
    </recommendedName>
</protein>
<evidence type="ECO:0000256" key="9">
    <source>
        <dbReference type="SAM" id="MobiDB-lite"/>
    </source>
</evidence>
<sequence>MAASRDRRAGFATSQPGTDLEAQERENDSAIAAMGDRVSELRKLTYGIKSEVDSQNNVLDNMGDLMTRARFGLGGAVTRFKRVFHEPRSRNTFFIVIGAVVLLFVIYLIIAHSLGSSDTARACT</sequence>
<dbReference type="PANTHER" id="PTHR12791">
    <property type="entry name" value="GOLGI SNARE BET1-RELATED"/>
    <property type="match status" value="1"/>
</dbReference>